<evidence type="ECO:0000313" key="7">
    <source>
        <dbReference type="Proteomes" id="UP000178601"/>
    </source>
</evidence>
<dbReference type="SUPFAM" id="SSF51735">
    <property type="entry name" value="NAD(P)-binding Rossmann-fold domains"/>
    <property type="match status" value="1"/>
</dbReference>
<reference evidence="6 7" key="1">
    <citation type="journal article" date="2016" name="Nat. Commun.">
        <title>Thousands of microbial genomes shed light on interconnected biogeochemical processes in an aquifer system.</title>
        <authorList>
            <person name="Anantharaman K."/>
            <person name="Brown C.T."/>
            <person name="Hug L.A."/>
            <person name="Sharon I."/>
            <person name="Castelle C.J."/>
            <person name="Probst A.J."/>
            <person name="Thomas B.C."/>
            <person name="Singh A."/>
            <person name="Wilkins M.J."/>
            <person name="Karaoz U."/>
            <person name="Brodie E.L."/>
            <person name="Williams K.H."/>
            <person name="Hubbard S.S."/>
            <person name="Banfield J.F."/>
        </authorList>
    </citation>
    <scope>NUCLEOTIDE SEQUENCE [LARGE SCALE GENOMIC DNA]</scope>
</reference>
<sequence length="441" mass="47798">MVKNQKLCVIGLGFVGLPLGTTFAELGFAVTGIDASPRVKESLKQGRAHFAESGLQELLDRVLGKSFHVADAVEKGAHDIYIIAVGTPIDDSTKEPMMEYVEGASRTIGKALKKGDLVIMRSTVPIGTTRKIVLPLLEEESGLTGGKDFDLVFAPERLVSGKALIELKELPQIIGGYKGEKDVVRASALFSTMTPFIVPVENLEAGEMGKLIDNTYRDLHFAYANQMARLAEKVGVDMTRLASDVNNGYKRNRIPTPSPGVGGICLKKDPYLLMYSGKEYGFHPFLTESAREMNAQMPLHVAERALVLLSAAGKEPSSSTVFVLGFAFKGKPVTSDTRDSPTTTVVQALQKAGCKVIGYDPVVPSDHLASLKVEPASIEEGFKRANAVIIMTNHPEFESLPIEKLIASMAKPAALLDGWHLFDPSLFREIPDFYYAGVGNN</sequence>
<evidence type="ECO:0000313" key="6">
    <source>
        <dbReference type="EMBL" id="OGG91080.1"/>
    </source>
</evidence>
<keyword evidence="2" id="KW-0560">Oxidoreductase</keyword>
<dbReference type="PANTHER" id="PTHR43491">
    <property type="entry name" value="UDP-N-ACETYL-D-MANNOSAMINE DEHYDROGENASE"/>
    <property type="match status" value="1"/>
</dbReference>
<dbReference type="Pfam" id="PF03721">
    <property type="entry name" value="UDPG_MGDP_dh_N"/>
    <property type="match status" value="1"/>
</dbReference>
<dbReference type="SMART" id="SM00984">
    <property type="entry name" value="UDPG_MGDP_dh_C"/>
    <property type="match status" value="1"/>
</dbReference>
<evidence type="ECO:0000256" key="4">
    <source>
        <dbReference type="PIRNR" id="PIRNR000124"/>
    </source>
</evidence>
<dbReference type="GO" id="GO:0000271">
    <property type="term" value="P:polysaccharide biosynthetic process"/>
    <property type="evidence" value="ECO:0007669"/>
    <property type="project" value="InterPro"/>
</dbReference>
<comment type="similarity">
    <text evidence="1 4">Belongs to the UDP-glucose/GDP-mannose dehydrogenase family.</text>
</comment>
<dbReference type="EMBL" id="MFMQ01000067">
    <property type="protein sequence ID" value="OGG91080.1"/>
    <property type="molecule type" value="Genomic_DNA"/>
</dbReference>
<evidence type="ECO:0000256" key="1">
    <source>
        <dbReference type="ARBA" id="ARBA00006601"/>
    </source>
</evidence>
<dbReference type="InterPro" id="IPR014027">
    <property type="entry name" value="UDP-Glc/GDP-Man_DH_C"/>
</dbReference>
<dbReference type="InterPro" id="IPR014026">
    <property type="entry name" value="UDP-Glc/GDP-Man_DH_dimer"/>
</dbReference>
<dbReference type="Pfam" id="PF00984">
    <property type="entry name" value="UDPG_MGDP_dh"/>
    <property type="match status" value="1"/>
</dbReference>
<dbReference type="InterPro" id="IPR017476">
    <property type="entry name" value="UDP-Glc/GDP-Man"/>
</dbReference>
<dbReference type="PIRSF" id="PIRSF000124">
    <property type="entry name" value="UDPglc_GDPman_dh"/>
    <property type="match status" value="1"/>
</dbReference>
<dbReference type="GO" id="GO:0051287">
    <property type="term" value="F:NAD binding"/>
    <property type="evidence" value="ECO:0007669"/>
    <property type="project" value="InterPro"/>
</dbReference>
<organism evidence="6 7">
    <name type="scientific">Candidatus Kaiserbacteria bacterium RIFCSPLOWO2_12_FULL_53_8</name>
    <dbReference type="NCBI Taxonomy" id="1798529"/>
    <lineage>
        <taxon>Bacteria</taxon>
        <taxon>Candidatus Kaiseribacteriota</taxon>
    </lineage>
</organism>
<dbReference type="InterPro" id="IPR008927">
    <property type="entry name" value="6-PGluconate_DH-like_C_sf"/>
</dbReference>
<dbReference type="SUPFAM" id="SSF48179">
    <property type="entry name" value="6-phosphogluconate dehydrogenase C-terminal domain-like"/>
    <property type="match status" value="1"/>
</dbReference>
<comment type="caution">
    <text evidence="6">The sequence shown here is derived from an EMBL/GenBank/DDBJ whole genome shotgun (WGS) entry which is preliminary data.</text>
</comment>
<feature type="domain" description="UDP-glucose/GDP-mannose dehydrogenase C-terminal" evidence="5">
    <location>
        <begin position="322"/>
        <end position="424"/>
    </location>
</feature>
<dbReference type="PIRSF" id="PIRSF500136">
    <property type="entry name" value="UDP_ManNAc_DH"/>
    <property type="match status" value="1"/>
</dbReference>
<dbReference type="GO" id="GO:0016628">
    <property type="term" value="F:oxidoreductase activity, acting on the CH-CH group of donors, NAD or NADP as acceptor"/>
    <property type="evidence" value="ECO:0007669"/>
    <property type="project" value="InterPro"/>
</dbReference>
<accession>A0A1F6FYZ4</accession>
<dbReference type="InterPro" id="IPR036291">
    <property type="entry name" value="NAD(P)-bd_dom_sf"/>
</dbReference>
<proteinExistence type="inferred from homology"/>
<dbReference type="Gene3D" id="3.40.50.720">
    <property type="entry name" value="NAD(P)-binding Rossmann-like Domain"/>
    <property type="match status" value="2"/>
</dbReference>
<name>A0A1F6FYZ4_9BACT</name>
<dbReference type="PANTHER" id="PTHR43491:SF2">
    <property type="entry name" value="UDP-N-ACETYL-D-MANNOSAMINE DEHYDROGENASE"/>
    <property type="match status" value="1"/>
</dbReference>
<dbReference type="AlphaFoldDB" id="A0A1F6FYZ4"/>
<evidence type="ECO:0000259" key="5">
    <source>
        <dbReference type="SMART" id="SM00984"/>
    </source>
</evidence>
<dbReference type="InterPro" id="IPR028359">
    <property type="entry name" value="UDP_ManNAc/GlcNAc_DH"/>
</dbReference>
<keyword evidence="3" id="KW-0520">NAD</keyword>
<dbReference type="InterPro" id="IPR036220">
    <property type="entry name" value="UDP-Glc/GDP-Man_DH_C_sf"/>
</dbReference>
<dbReference type="Pfam" id="PF03720">
    <property type="entry name" value="UDPG_MGDP_dh_C"/>
    <property type="match status" value="1"/>
</dbReference>
<dbReference type="SUPFAM" id="SSF52413">
    <property type="entry name" value="UDP-glucose/GDP-mannose dehydrogenase C-terminal domain"/>
    <property type="match status" value="1"/>
</dbReference>
<evidence type="ECO:0000256" key="3">
    <source>
        <dbReference type="ARBA" id="ARBA00023027"/>
    </source>
</evidence>
<dbReference type="Proteomes" id="UP000178601">
    <property type="component" value="Unassembled WGS sequence"/>
</dbReference>
<dbReference type="GO" id="GO:0016616">
    <property type="term" value="F:oxidoreductase activity, acting on the CH-OH group of donors, NAD or NADP as acceptor"/>
    <property type="evidence" value="ECO:0007669"/>
    <property type="project" value="InterPro"/>
</dbReference>
<dbReference type="NCBIfam" id="TIGR03026">
    <property type="entry name" value="NDP-sugDHase"/>
    <property type="match status" value="1"/>
</dbReference>
<evidence type="ECO:0000256" key="2">
    <source>
        <dbReference type="ARBA" id="ARBA00023002"/>
    </source>
</evidence>
<dbReference type="InterPro" id="IPR001732">
    <property type="entry name" value="UDP-Glc/GDP-Man_DH_N"/>
</dbReference>
<gene>
    <name evidence="6" type="ORF">A3H16_03015</name>
</gene>
<protein>
    <recommendedName>
        <fullName evidence="5">UDP-glucose/GDP-mannose dehydrogenase C-terminal domain-containing protein</fullName>
    </recommendedName>
</protein>